<dbReference type="EMBL" id="LAZR01039530">
    <property type="protein sequence ID" value="KKL16778.1"/>
    <property type="molecule type" value="Genomic_DNA"/>
</dbReference>
<gene>
    <name evidence="1" type="ORF">LCGC14_2492150</name>
</gene>
<dbReference type="InterPro" id="IPR010982">
    <property type="entry name" value="Lambda_DNA-bd_dom_sf"/>
</dbReference>
<accession>A0A0F9DY79</accession>
<comment type="caution">
    <text evidence="1">The sequence shown here is derived from an EMBL/GenBank/DDBJ whole genome shotgun (WGS) entry which is preliminary data.</text>
</comment>
<evidence type="ECO:0000313" key="1">
    <source>
        <dbReference type="EMBL" id="KKL16778.1"/>
    </source>
</evidence>
<dbReference type="InterPro" id="IPR050400">
    <property type="entry name" value="Bact_Cytoskel_RodZ"/>
</dbReference>
<dbReference type="PANTHER" id="PTHR34475">
    <property type="match status" value="1"/>
</dbReference>
<dbReference type="PANTHER" id="PTHR34475:SF1">
    <property type="entry name" value="CYTOSKELETON PROTEIN RODZ"/>
    <property type="match status" value="1"/>
</dbReference>
<evidence type="ECO:0008006" key="2">
    <source>
        <dbReference type="Google" id="ProtNLM"/>
    </source>
</evidence>
<dbReference type="AlphaFoldDB" id="A0A0F9DY79"/>
<reference evidence="1" key="1">
    <citation type="journal article" date="2015" name="Nature">
        <title>Complex archaea that bridge the gap between prokaryotes and eukaryotes.</title>
        <authorList>
            <person name="Spang A."/>
            <person name="Saw J.H."/>
            <person name="Jorgensen S.L."/>
            <person name="Zaremba-Niedzwiedzka K."/>
            <person name="Martijn J."/>
            <person name="Lind A.E."/>
            <person name="van Eijk R."/>
            <person name="Schleper C."/>
            <person name="Guy L."/>
            <person name="Ettema T.J."/>
        </authorList>
    </citation>
    <scope>NUCLEOTIDE SEQUENCE</scope>
</reference>
<sequence>MAVDEGIKEALEVLELPPDAGIREVRAAYKRLKELYAKGSLATVPVEDDLSQEKHEELLAQIEDAYKKIVARMEGEGGPGLDTMRLDEEGLRKAGIERLDGRGLKQVREMMGVGLGEIEMKTRVTSRYLIAIEEHNFSVLPEDVFVQGYVSGYARAIGLDHERAVRDFLLALQSWRANK</sequence>
<name>A0A0F9DY79_9ZZZZ</name>
<dbReference type="Gene3D" id="1.10.260.40">
    <property type="entry name" value="lambda repressor-like DNA-binding domains"/>
    <property type="match status" value="1"/>
</dbReference>
<proteinExistence type="predicted"/>
<dbReference type="GO" id="GO:0003677">
    <property type="term" value="F:DNA binding"/>
    <property type="evidence" value="ECO:0007669"/>
    <property type="project" value="InterPro"/>
</dbReference>
<protein>
    <recommendedName>
        <fullName evidence="2">J domain-containing protein</fullName>
    </recommendedName>
</protein>
<dbReference type="Pfam" id="PF13413">
    <property type="entry name" value="HTH_25"/>
    <property type="match status" value="1"/>
</dbReference>
<organism evidence="1">
    <name type="scientific">marine sediment metagenome</name>
    <dbReference type="NCBI Taxonomy" id="412755"/>
    <lineage>
        <taxon>unclassified sequences</taxon>
        <taxon>metagenomes</taxon>
        <taxon>ecological metagenomes</taxon>
    </lineage>
</organism>